<evidence type="ECO:0000256" key="3">
    <source>
        <dbReference type="ARBA" id="ARBA00022448"/>
    </source>
</evidence>
<dbReference type="CDD" id="cd06550">
    <property type="entry name" value="TM_ABC_iron-siderophores_like"/>
    <property type="match status" value="1"/>
</dbReference>
<evidence type="ECO:0000256" key="5">
    <source>
        <dbReference type="ARBA" id="ARBA00022692"/>
    </source>
</evidence>
<reference evidence="9 10" key="1">
    <citation type="submission" date="2019-09" db="EMBL/GenBank/DDBJ databases">
        <title>Phylogeny of genus Pseudoclavibacter and closely related genus.</title>
        <authorList>
            <person name="Li Y."/>
        </authorList>
    </citation>
    <scope>NUCLEOTIDE SEQUENCE [LARGE SCALE GENOMIC DNA]</scope>
    <source>
        <strain evidence="9 10">DSM 23821</strain>
    </source>
</reference>
<comment type="caution">
    <text evidence="9">The sequence shown here is derived from an EMBL/GenBank/DDBJ whole genome shotgun (WGS) entry which is preliminary data.</text>
</comment>
<dbReference type="Pfam" id="PF01032">
    <property type="entry name" value="FecCD"/>
    <property type="match status" value="1"/>
</dbReference>
<proteinExistence type="inferred from homology"/>
<feature type="transmembrane region" description="Helical" evidence="8">
    <location>
        <begin position="283"/>
        <end position="308"/>
    </location>
</feature>
<name>A0A7J5BP17_9MICO</name>
<dbReference type="AlphaFoldDB" id="A0A7J5BP17"/>
<comment type="similarity">
    <text evidence="2">Belongs to the binding-protein-dependent transport system permease family. FecCD subfamily.</text>
</comment>
<feature type="transmembrane region" description="Helical" evidence="8">
    <location>
        <begin position="152"/>
        <end position="175"/>
    </location>
</feature>
<sequence>MLVLRLGPLSRRFGLRATLVHIVLALLAVATIVVALTIGRGGLPLGSILYAMRPEASDTIRLVFEWRAARALAAVLFGACLGMGGAVFQTLTRNPLGSPDVVGLGAGSFAGVVAVLMLGGSGFAALAFGSIAGGFAAVVIIYLLAYRRGVQGFRFIIIGIAVSAMLSALTIWFSVKAELDVAMQAAIWGAGTLTGVQWGLLGAVAIAALVGALALPTVGLVLPQFALGDEAASSLGLRVEPTKVLLVVVGVWFTAIVTAVSGPIGFIALAAPQLARRLTGGRTGIGLAGSALVGAVLLATADLAAQYLVPGMKLPVGAVTAIIGGGYLVWLLFRESARR</sequence>
<keyword evidence="10" id="KW-1185">Reference proteome</keyword>
<feature type="transmembrane region" description="Helical" evidence="8">
    <location>
        <begin position="101"/>
        <end position="118"/>
    </location>
</feature>
<feature type="transmembrane region" description="Helical" evidence="8">
    <location>
        <begin position="71"/>
        <end position="89"/>
    </location>
</feature>
<dbReference type="GO" id="GO:0022857">
    <property type="term" value="F:transmembrane transporter activity"/>
    <property type="evidence" value="ECO:0007669"/>
    <property type="project" value="InterPro"/>
</dbReference>
<protein>
    <submittedName>
        <fullName evidence="9">Iron chelate uptake ABC transporter family permease subunit</fullName>
    </submittedName>
</protein>
<dbReference type="InterPro" id="IPR000522">
    <property type="entry name" value="ABC_transptr_permease_BtuC"/>
</dbReference>
<dbReference type="PANTHER" id="PTHR30472:SF24">
    <property type="entry name" value="FERRIC ENTEROBACTIN TRANSPORT SYSTEM PERMEASE PROTEIN FEPG"/>
    <property type="match status" value="1"/>
</dbReference>
<accession>A0A7J5BP17</accession>
<keyword evidence="7 8" id="KW-0472">Membrane</keyword>
<keyword evidence="5 8" id="KW-0812">Transmembrane</keyword>
<dbReference type="EMBL" id="WBJZ01000019">
    <property type="protein sequence ID" value="KAB1654338.1"/>
    <property type="molecule type" value="Genomic_DNA"/>
</dbReference>
<evidence type="ECO:0000256" key="2">
    <source>
        <dbReference type="ARBA" id="ARBA00007935"/>
    </source>
</evidence>
<evidence type="ECO:0000313" key="10">
    <source>
        <dbReference type="Proteomes" id="UP000467240"/>
    </source>
</evidence>
<evidence type="ECO:0000313" key="9">
    <source>
        <dbReference type="EMBL" id="KAB1654338.1"/>
    </source>
</evidence>
<dbReference type="GO" id="GO:0005886">
    <property type="term" value="C:plasma membrane"/>
    <property type="evidence" value="ECO:0007669"/>
    <property type="project" value="UniProtKB-SubCell"/>
</dbReference>
<feature type="transmembrane region" description="Helical" evidence="8">
    <location>
        <begin position="314"/>
        <end position="333"/>
    </location>
</feature>
<feature type="transmembrane region" description="Helical" evidence="8">
    <location>
        <begin position="20"/>
        <end position="43"/>
    </location>
</feature>
<keyword evidence="3" id="KW-0813">Transport</keyword>
<organism evidence="9 10">
    <name type="scientific">Pseudoclavibacter chungangensis</name>
    <dbReference type="NCBI Taxonomy" id="587635"/>
    <lineage>
        <taxon>Bacteria</taxon>
        <taxon>Bacillati</taxon>
        <taxon>Actinomycetota</taxon>
        <taxon>Actinomycetes</taxon>
        <taxon>Micrococcales</taxon>
        <taxon>Microbacteriaceae</taxon>
        <taxon>Pseudoclavibacter</taxon>
    </lineage>
</organism>
<evidence type="ECO:0000256" key="8">
    <source>
        <dbReference type="SAM" id="Phobius"/>
    </source>
</evidence>
<dbReference type="OrthoDB" id="4455417at2"/>
<evidence type="ECO:0000256" key="4">
    <source>
        <dbReference type="ARBA" id="ARBA00022475"/>
    </source>
</evidence>
<dbReference type="SUPFAM" id="SSF81345">
    <property type="entry name" value="ABC transporter involved in vitamin B12 uptake, BtuC"/>
    <property type="match status" value="1"/>
</dbReference>
<evidence type="ECO:0000256" key="1">
    <source>
        <dbReference type="ARBA" id="ARBA00004651"/>
    </source>
</evidence>
<keyword evidence="6 8" id="KW-1133">Transmembrane helix</keyword>
<comment type="subcellular location">
    <subcellularLocation>
        <location evidence="1">Cell membrane</location>
        <topology evidence="1">Multi-pass membrane protein</topology>
    </subcellularLocation>
</comment>
<evidence type="ECO:0000256" key="6">
    <source>
        <dbReference type="ARBA" id="ARBA00022989"/>
    </source>
</evidence>
<feature type="transmembrane region" description="Helical" evidence="8">
    <location>
        <begin position="125"/>
        <end position="146"/>
    </location>
</feature>
<dbReference type="InterPro" id="IPR037294">
    <property type="entry name" value="ABC_BtuC-like"/>
</dbReference>
<feature type="transmembrane region" description="Helical" evidence="8">
    <location>
        <begin position="187"/>
        <end position="215"/>
    </location>
</feature>
<dbReference type="GO" id="GO:0033214">
    <property type="term" value="P:siderophore-iron import into cell"/>
    <property type="evidence" value="ECO:0007669"/>
    <property type="project" value="TreeGrafter"/>
</dbReference>
<feature type="transmembrane region" description="Helical" evidence="8">
    <location>
        <begin position="244"/>
        <end position="271"/>
    </location>
</feature>
<keyword evidence="4" id="KW-1003">Cell membrane</keyword>
<dbReference type="Gene3D" id="1.10.3470.10">
    <property type="entry name" value="ABC transporter involved in vitamin B12 uptake, BtuC"/>
    <property type="match status" value="1"/>
</dbReference>
<dbReference type="PANTHER" id="PTHR30472">
    <property type="entry name" value="FERRIC ENTEROBACTIN TRANSPORT SYSTEM PERMEASE PROTEIN"/>
    <property type="match status" value="1"/>
</dbReference>
<evidence type="ECO:0000256" key="7">
    <source>
        <dbReference type="ARBA" id="ARBA00023136"/>
    </source>
</evidence>
<dbReference type="Proteomes" id="UP000467240">
    <property type="component" value="Unassembled WGS sequence"/>
</dbReference>
<gene>
    <name evidence="9" type="ORF">F8O01_13905</name>
</gene>